<dbReference type="Proteomes" id="UP000291191">
    <property type="component" value="Unassembled WGS sequence"/>
</dbReference>
<dbReference type="PROSITE" id="PS51332">
    <property type="entry name" value="B12_BINDING"/>
    <property type="match status" value="1"/>
</dbReference>
<evidence type="ECO:0000256" key="3">
    <source>
        <dbReference type="ARBA" id="ARBA00022723"/>
    </source>
</evidence>
<dbReference type="InterPro" id="IPR006158">
    <property type="entry name" value="Cobalamin-bd"/>
</dbReference>
<dbReference type="GO" id="GO:0046872">
    <property type="term" value="F:metal ion binding"/>
    <property type="evidence" value="ECO:0007669"/>
    <property type="project" value="UniProtKB-KW"/>
</dbReference>
<organism evidence="8 9">
    <name type="scientific">Bacteroides intestinalis</name>
    <dbReference type="NCBI Taxonomy" id="329854"/>
    <lineage>
        <taxon>Bacteria</taxon>
        <taxon>Pseudomonadati</taxon>
        <taxon>Bacteroidota</taxon>
        <taxon>Bacteroidia</taxon>
        <taxon>Bacteroidales</taxon>
        <taxon>Bacteroidaceae</taxon>
        <taxon>Bacteroides</taxon>
    </lineage>
</organism>
<sequence length="486" mass="55631">MKICFINPPFKAEYGKFSRESRSPCIGHSGVLYYPLWLIYAAATAEKDGFEITFIDAPAKRLNKDQTLEIIKLKAADAKLFVLDTSTPSIYSDIDFGASIKEVHPNSKILLVGTHPSATDLETMNINPKIDFVARREFDYIVLNLARALKNDCQISQVKGLTYRDVDGSIKRTESAEHITNLDEIPLAAPFIKKYLDVKDYVFAAAAYPSIQIFTGRGCPAHCNYCVYPQILHGHNYRLRTPKSVLEEFKYIAENFPEVKEVVIEDDTFTANKQRVMEICELLIKNNLHKKLRWLCNARVNIDLETMKKMKKAGCHLIIPGFESFNDQILKNIKKGSNTKLIEQYVENARKAGLMIHACYMVGNEGETKETMQTTLEAALRFKTDTAQFFPLIPYPGTEAYNWAKSNGYISGNYNDYLQEDGTLNCILSTPSLSAQELVDFCAYARKKYYIRPWYIWHRICKGLQDKEDLKRSLKAFWRLKDSVFN</sequence>
<dbReference type="SUPFAM" id="SSF102114">
    <property type="entry name" value="Radical SAM enzymes"/>
    <property type="match status" value="1"/>
</dbReference>
<dbReference type="CDD" id="cd01335">
    <property type="entry name" value="Radical_SAM"/>
    <property type="match status" value="1"/>
</dbReference>
<dbReference type="SFLD" id="SFLDG01082">
    <property type="entry name" value="B12-binding_domain_containing"/>
    <property type="match status" value="1"/>
</dbReference>
<dbReference type="SMART" id="SM00729">
    <property type="entry name" value="Elp3"/>
    <property type="match status" value="1"/>
</dbReference>
<dbReference type="GO" id="GO:0003824">
    <property type="term" value="F:catalytic activity"/>
    <property type="evidence" value="ECO:0007669"/>
    <property type="project" value="InterPro"/>
</dbReference>
<dbReference type="Gene3D" id="3.80.30.20">
    <property type="entry name" value="tm_1862 like domain"/>
    <property type="match status" value="1"/>
</dbReference>
<keyword evidence="3" id="KW-0479">Metal-binding</keyword>
<name>A0A4Q5HF10_9BACE</name>
<dbReference type="OrthoDB" id="9801424at2"/>
<protein>
    <submittedName>
        <fullName evidence="8">Radical SAM protein</fullName>
    </submittedName>
</protein>
<comment type="cofactor">
    <cofactor evidence="1">
        <name>[4Fe-4S] cluster</name>
        <dbReference type="ChEBI" id="CHEBI:49883"/>
    </cofactor>
</comment>
<evidence type="ECO:0000256" key="5">
    <source>
        <dbReference type="ARBA" id="ARBA00023014"/>
    </source>
</evidence>
<dbReference type="InterPro" id="IPR034466">
    <property type="entry name" value="Methyltransferase_Class_B"/>
</dbReference>
<evidence type="ECO:0000313" key="8">
    <source>
        <dbReference type="EMBL" id="RYT80883.1"/>
    </source>
</evidence>
<dbReference type="AlphaFoldDB" id="A0A4Q5HF10"/>
<dbReference type="Gene3D" id="3.40.50.280">
    <property type="entry name" value="Cobalamin-binding domain"/>
    <property type="match status" value="1"/>
</dbReference>
<dbReference type="PANTHER" id="PTHR43409">
    <property type="entry name" value="ANAEROBIC MAGNESIUM-PROTOPORPHYRIN IX MONOMETHYL ESTER CYCLASE-RELATED"/>
    <property type="match status" value="1"/>
</dbReference>
<dbReference type="GO" id="GO:0031419">
    <property type="term" value="F:cobalamin binding"/>
    <property type="evidence" value="ECO:0007669"/>
    <property type="project" value="InterPro"/>
</dbReference>
<dbReference type="SFLD" id="SFLDG01123">
    <property type="entry name" value="methyltransferase_(Class_B)"/>
    <property type="match status" value="1"/>
</dbReference>
<evidence type="ECO:0000256" key="4">
    <source>
        <dbReference type="ARBA" id="ARBA00023004"/>
    </source>
</evidence>
<evidence type="ECO:0000256" key="2">
    <source>
        <dbReference type="ARBA" id="ARBA00022691"/>
    </source>
</evidence>
<dbReference type="Pfam" id="PF02310">
    <property type="entry name" value="B12-binding"/>
    <property type="match status" value="1"/>
</dbReference>
<dbReference type="InterPro" id="IPR007197">
    <property type="entry name" value="rSAM"/>
</dbReference>
<keyword evidence="9" id="KW-1185">Reference proteome</keyword>
<gene>
    <name evidence="8" type="ORF">EAJ06_09255</name>
</gene>
<comment type="caution">
    <text evidence="8">The sequence shown here is derived from an EMBL/GenBank/DDBJ whole genome shotgun (WGS) entry which is preliminary data.</text>
</comment>
<evidence type="ECO:0000259" key="6">
    <source>
        <dbReference type="PROSITE" id="PS51332"/>
    </source>
</evidence>
<evidence type="ECO:0000313" key="9">
    <source>
        <dbReference type="Proteomes" id="UP000291191"/>
    </source>
</evidence>
<dbReference type="InterPro" id="IPR051198">
    <property type="entry name" value="BchE-like"/>
</dbReference>
<dbReference type="InterPro" id="IPR058240">
    <property type="entry name" value="rSAM_sf"/>
</dbReference>
<accession>A0A4Q5HF10</accession>
<dbReference type="SFLD" id="SFLDS00029">
    <property type="entry name" value="Radical_SAM"/>
    <property type="match status" value="1"/>
</dbReference>
<evidence type="ECO:0000259" key="7">
    <source>
        <dbReference type="PROSITE" id="PS51918"/>
    </source>
</evidence>
<dbReference type="GO" id="GO:0051539">
    <property type="term" value="F:4 iron, 4 sulfur cluster binding"/>
    <property type="evidence" value="ECO:0007669"/>
    <property type="project" value="UniProtKB-KW"/>
</dbReference>
<dbReference type="RefSeq" id="WP_115502701.1">
    <property type="nucleotide sequence ID" value="NZ_CABMMK010000003.1"/>
</dbReference>
<dbReference type="Pfam" id="PF04055">
    <property type="entry name" value="Radical_SAM"/>
    <property type="match status" value="1"/>
</dbReference>
<proteinExistence type="predicted"/>
<evidence type="ECO:0000256" key="1">
    <source>
        <dbReference type="ARBA" id="ARBA00001966"/>
    </source>
</evidence>
<dbReference type="InterPro" id="IPR006638">
    <property type="entry name" value="Elp3/MiaA/NifB-like_rSAM"/>
</dbReference>
<keyword evidence="5" id="KW-0411">Iron-sulfur</keyword>
<dbReference type="InterPro" id="IPR023404">
    <property type="entry name" value="rSAM_horseshoe"/>
</dbReference>
<keyword evidence="2" id="KW-0949">S-adenosyl-L-methionine</keyword>
<feature type="domain" description="Radical SAM core" evidence="7">
    <location>
        <begin position="201"/>
        <end position="448"/>
    </location>
</feature>
<dbReference type="EMBL" id="RCXO01000009">
    <property type="protein sequence ID" value="RYT80883.1"/>
    <property type="molecule type" value="Genomic_DNA"/>
</dbReference>
<dbReference type="GO" id="GO:0005829">
    <property type="term" value="C:cytosol"/>
    <property type="evidence" value="ECO:0007669"/>
    <property type="project" value="TreeGrafter"/>
</dbReference>
<keyword evidence="4" id="KW-0408">Iron</keyword>
<dbReference type="PANTHER" id="PTHR43409:SF16">
    <property type="entry name" value="SLR0320 PROTEIN"/>
    <property type="match status" value="1"/>
</dbReference>
<dbReference type="PROSITE" id="PS51918">
    <property type="entry name" value="RADICAL_SAM"/>
    <property type="match status" value="1"/>
</dbReference>
<feature type="domain" description="B12-binding" evidence="6">
    <location>
        <begin position="21"/>
        <end position="156"/>
    </location>
</feature>
<reference evidence="8 9" key="1">
    <citation type="journal article" date="2019" name="Science, e1252229">
        <title>Invertible promoters mediate bacterial phase variation, antibiotic resistance, and host adaptation in the gut.</title>
        <authorList>
            <person name="Jiang X."/>
            <person name="Hall A.B."/>
            <person name="Arthur T.D."/>
            <person name="Plichta D.R."/>
            <person name="Covington C.T."/>
            <person name="Poyet M."/>
            <person name="Crothers J."/>
            <person name="Moses P.L."/>
            <person name="Tolonen A.C."/>
            <person name="Vlamakis H."/>
            <person name="Alm E.J."/>
            <person name="Xavier R.J."/>
        </authorList>
    </citation>
    <scope>NUCLEOTIDE SEQUENCE [LARGE SCALE GENOMIC DNA]</scope>
    <source>
        <strain evidence="9">bf_0095</strain>
    </source>
</reference>